<dbReference type="GO" id="GO:0006508">
    <property type="term" value="P:proteolysis"/>
    <property type="evidence" value="ECO:0007669"/>
    <property type="project" value="UniProtKB-KW"/>
</dbReference>
<evidence type="ECO:0000256" key="10">
    <source>
        <dbReference type="RuleBase" id="RU003355"/>
    </source>
</evidence>
<dbReference type="PROSITE" id="PS00136">
    <property type="entry name" value="SUBTILASE_ASP"/>
    <property type="match status" value="1"/>
</dbReference>
<dbReference type="InterPro" id="IPR023828">
    <property type="entry name" value="Peptidase_S8_Ser-AS"/>
</dbReference>
<evidence type="ECO:0000259" key="11">
    <source>
        <dbReference type="Pfam" id="PF00082"/>
    </source>
</evidence>
<evidence type="ECO:0000256" key="4">
    <source>
        <dbReference type="ARBA" id="ARBA00022670"/>
    </source>
</evidence>
<sequence length="1040" mass="110388">MAAVLRLQASPPRFFTWNLHLAAAALRNRSPKYDYTTYLEATSHPGHDAFDRGYEPDSIVSAAVSLDLPVLGWCYSHGATVFGHPPRRRHPWNAARPPENAVAMRISATVSAFALALHLGGVAAVSRRQEAGDDTEPVAFVAKSFIIEYAPGSSARVRRQNVASTEGIKIVKEFASNVFSGASIETDTFTIDTLLELPEVANVWVNEEVQLAPPEPRAAAVDEASSYTTHNATGVTKLHAQGIFGKGVKVGVVDTGIWYNHPALGGGFGPGFKVAAGYDFVGDGLYPQSGPKAPDEDPLDTRGHGTHVAGIVAGQNEFWTGVAPEATLHAYKVFSNAASTDTATLIESFLAAWTGVAPEATLHAYKVFSNAASTDTATLIESFLAAYDDGVDIITASIGGADGWSNNAWAEVASRLVDEGVVVTISAGNSGANGPFYGSSGSSGKNVVAVASVETEVFPAIPFEATLGGSDTKRVGYLPGGSYWPASIVDWPVVALNTDTSAAADGCTPYPEGSPDLTGKIPLVRRGSCAFQVKQENLAALGAEYILIYNNESPMTTPGTSNTETQIALITAQDGAAFIAAIVAGTEVTADFSVNPEVPIALDYPAGNRPNIFTSWGLLYDNQLKPDVAAPGGNIFSTYLDGEYAILSGTSMACPYVAGVAALYIGHHGGRSVQGKGFARALSRRIISSGYALPWSDGTAADYGFTAPPAQVGNGMVDAWKVLHYDTELGFEKMQLNDTRYFSRYHDVAVTNNGASDVTYQFSLQPNAGVDALAWIPAGAGGLPGTKRVKTFAQLSPKTYTPSVSLPRDFTLGPGETKTVSVNFANPDSLGWNATGLPLYGGKVVVRGSNGEQVSVPYAGVGADLRNTLGGVHEAGWPQSVSGVEEAPIAAKAAYSFDLGTGAQDFPRIFQKLLWGTRQTRWDVFEAGWTERRWAYPPVVGENGYVGSVASWVGAGDVAVFDPARYDPDETFTYPITDVYRNAGASYFEHWWFGKLGNGSQIAPGRYEMRFAALRPFGDPTHADNWDVYKTPQIEVTGQY</sequence>
<dbReference type="CDD" id="cd02124">
    <property type="entry name" value="PA_PoS1_like"/>
    <property type="match status" value="1"/>
</dbReference>
<dbReference type="InterPro" id="IPR050131">
    <property type="entry name" value="Peptidase_S8_subtilisin-like"/>
</dbReference>
<dbReference type="SUPFAM" id="SSF52025">
    <property type="entry name" value="PA domain"/>
    <property type="match status" value="1"/>
</dbReference>
<organism evidence="13 14">
    <name type="scientific">Colletotrichum sidae</name>
    <dbReference type="NCBI Taxonomy" id="1347389"/>
    <lineage>
        <taxon>Eukaryota</taxon>
        <taxon>Fungi</taxon>
        <taxon>Dikarya</taxon>
        <taxon>Ascomycota</taxon>
        <taxon>Pezizomycotina</taxon>
        <taxon>Sordariomycetes</taxon>
        <taxon>Hypocreomycetidae</taxon>
        <taxon>Glomerellales</taxon>
        <taxon>Glomerellaceae</taxon>
        <taxon>Colletotrichum</taxon>
        <taxon>Colletotrichum orbiculare species complex</taxon>
    </lineage>
</organism>
<feature type="active site" description="Charge relay system" evidence="8 9">
    <location>
        <position position="651"/>
    </location>
</feature>
<dbReference type="InterPro" id="IPR022398">
    <property type="entry name" value="Peptidase_S8_His-AS"/>
</dbReference>
<dbReference type="Gene3D" id="3.40.50.200">
    <property type="entry name" value="Peptidase S8/S53 domain"/>
    <property type="match status" value="2"/>
</dbReference>
<dbReference type="InterPro" id="IPR046450">
    <property type="entry name" value="PA_dom_sf"/>
</dbReference>
<dbReference type="GO" id="GO:0004252">
    <property type="term" value="F:serine-type endopeptidase activity"/>
    <property type="evidence" value="ECO:0007669"/>
    <property type="project" value="UniProtKB-UniRule"/>
</dbReference>
<evidence type="ECO:0000256" key="9">
    <source>
        <dbReference type="PROSITE-ProRule" id="PRU01240"/>
    </source>
</evidence>
<dbReference type="InterPro" id="IPR003137">
    <property type="entry name" value="PA_domain"/>
</dbReference>
<evidence type="ECO:0000256" key="1">
    <source>
        <dbReference type="ARBA" id="ARBA00011073"/>
    </source>
</evidence>
<keyword evidence="6 9" id="KW-0378">Hydrolase</keyword>
<dbReference type="InterPro" id="IPR023827">
    <property type="entry name" value="Peptidase_S8_Asp-AS"/>
</dbReference>
<feature type="domain" description="Peptidase S8/S53" evidence="11">
    <location>
        <begin position="245"/>
        <end position="344"/>
    </location>
</feature>
<dbReference type="PRINTS" id="PR00723">
    <property type="entry name" value="SUBTILISIN"/>
</dbReference>
<evidence type="ECO:0000259" key="12">
    <source>
        <dbReference type="Pfam" id="PF02225"/>
    </source>
</evidence>
<comment type="caution">
    <text evidence="13">The sequence shown here is derived from an EMBL/GenBank/DDBJ whole genome shotgun (WGS) entry which is preliminary data.</text>
</comment>
<comment type="similarity">
    <text evidence="1 9 10">Belongs to the peptidase S8 family.</text>
</comment>
<evidence type="ECO:0000313" key="13">
    <source>
        <dbReference type="EMBL" id="TEA16436.1"/>
    </source>
</evidence>
<dbReference type="InterPro" id="IPR000209">
    <property type="entry name" value="Peptidase_S8/S53_dom"/>
</dbReference>
<dbReference type="PANTHER" id="PTHR43806:SF66">
    <property type="entry name" value="SERIN ENDOPEPTIDASE"/>
    <property type="match status" value="1"/>
</dbReference>
<feature type="active site" description="Charge relay system" evidence="8 9">
    <location>
        <position position="254"/>
    </location>
</feature>
<dbReference type="Proteomes" id="UP000295604">
    <property type="component" value="Unassembled WGS sequence"/>
</dbReference>
<evidence type="ECO:0000256" key="5">
    <source>
        <dbReference type="ARBA" id="ARBA00022729"/>
    </source>
</evidence>
<keyword evidence="5" id="KW-0732">Signal</keyword>
<proteinExistence type="inferred from homology"/>
<dbReference type="Pfam" id="PF00082">
    <property type="entry name" value="Peptidase_S8"/>
    <property type="match status" value="2"/>
</dbReference>
<dbReference type="InterPro" id="IPR015500">
    <property type="entry name" value="Peptidase_S8_subtilisin-rel"/>
</dbReference>
<reference evidence="13 14" key="1">
    <citation type="submission" date="2018-11" db="EMBL/GenBank/DDBJ databases">
        <title>Genome sequence and assembly of Colletotrichum sidae.</title>
        <authorList>
            <person name="Gan P."/>
            <person name="Shirasu K."/>
        </authorList>
    </citation>
    <scope>NUCLEOTIDE SEQUENCE [LARGE SCALE GENOMIC DNA]</scope>
    <source>
        <strain evidence="13 14">CBS 518.97</strain>
    </source>
</reference>
<keyword evidence="14" id="KW-1185">Reference proteome</keyword>
<keyword evidence="4 9" id="KW-0645">Protease</keyword>
<dbReference type="Pfam" id="PF02225">
    <property type="entry name" value="PA"/>
    <property type="match status" value="1"/>
</dbReference>
<dbReference type="InterPro" id="IPR034187">
    <property type="entry name" value="Peptidases_S8_5"/>
</dbReference>
<gene>
    <name evidence="13" type="primary">vpr-10</name>
    <name evidence="13" type="ORF">C8034_v001324</name>
</gene>
<feature type="domain" description="Peptidase S8/S53" evidence="11">
    <location>
        <begin position="353"/>
        <end position="665"/>
    </location>
</feature>
<dbReference type="CDD" id="cd07489">
    <property type="entry name" value="Peptidases_S8_5"/>
    <property type="match status" value="1"/>
</dbReference>
<feature type="active site" description="Charge relay system" evidence="8 9">
    <location>
        <position position="304"/>
    </location>
</feature>
<keyword evidence="3" id="KW-0964">Secreted</keyword>
<dbReference type="SUPFAM" id="SSF52743">
    <property type="entry name" value="Subtilisin-like"/>
    <property type="match status" value="2"/>
</dbReference>
<evidence type="ECO:0000256" key="7">
    <source>
        <dbReference type="ARBA" id="ARBA00022825"/>
    </source>
</evidence>
<dbReference type="PROSITE" id="PS51892">
    <property type="entry name" value="SUBTILASE"/>
    <property type="match status" value="1"/>
</dbReference>
<evidence type="ECO:0000256" key="8">
    <source>
        <dbReference type="PIRSR" id="PIRSR615500-1"/>
    </source>
</evidence>
<evidence type="ECO:0000256" key="2">
    <source>
        <dbReference type="ARBA" id="ARBA00022512"/>
    </source>
</evidence>
<keyword evidence="7 9" id="KW-0720">Serine protease</keyword>
<feature type="domain" description="PA" evidence="12">
    <location>
        <begin position="492"/>
        <end position="574"/>
    </location>
</feature>
<dbReference type="PROSITE" id="PS00137">
    <property type="entry name" value="SUBTILASE_HIS"/>
    <property type="match status" value="1"/>
</dbReference>
<dbReference type="Gene3D" id="3.50.30.30">
    <property type="match status" value="1"/>
</dbReference>
<evidence type="ECO:0000256" key="6">
    <source>
        <dbReference type="ARBA" id="ARBA00022801"/>
    </source>
</evidence>
<dbReference type="AlphaFoldDB" id="A0A4R8TEP6"/>
<dbReference type="PROSITE" id="PS00138">
    <property type="entry name" value="SUBTILASE_SER"/>
    <property type="match status" value="1"/>
</dbReference>
<evidence type="ECO:0000256" key="3">
    <source>
        <dbReference type="ARBA" id="ARBA00022525"/>
    </source>
</evidence>
<dbReference type="PANTHER" id="PTHR43806">
    <property type="entry name" value="PEPTIDASE S8"/>
    <property type="match status" value="1"/>
</dbReference>
<name>A0A4R8TEP6_9PEZI</name>
<evidence type="ECO:0000313" key="14">
    <source>
        <dbReference type="Proteomes" id="UP000295604"/>
    </source>
</evidence>
<keyword evidence="2" id="KW-0134">Cell wall</keyword>
<dbReference type="InterPro" id="IPR036852">
    <property type="entry name" value="Peptidase_S8/S53_dom_sf"/>
</dbReference>
<dbReference type="EMBL" id="QAPF01000108">
    <property type="protein sequence ID" value="TEA16436.1"/>
    <property type="molecule type" value="Genomic_DNA"/>
</dbReference>
<accession>A0A4R8TEP6</accession>
<protein>
    <submittedName>
        <fullName evidence="13">Minor extracellular protease vpr</fullName>
    </submittedName>
</protein>